<dbReference type="PANTHER" id="PTHR12652">
    <property type="entry name" value="PEROXISOMAL BIOGENESIS FACTOR 11"/>
    <property type="match status" value="1"/>
</dbReference>
<dbReference type="AlphaFoldDB" id="A0A6V3RPV3"/>
<name>A0A6V3RPV3_9EUKA</name>
<dbReference type="Pfam" id="PF05648">
    <property type="entry name" value="PEX11"/>
    <property type="match status" value="1"/>
</dbReference>
<gene>
    <name evidence="5" type="ORF">LGLO00237_LOCUS27582</name>
</gene>
<comment type="subcellular location">
    <subcellularLocation>
        <location evidence="4">Peroxisome membrane</location>
    </subcellularLocation>
</comment>
<keyword evidence="1" id="KW-0962">Peroxisome biogenesis</keyword>
<reference evidence="5" key="1">
    <citation type="submission" date="2021-01" db="EMBL/GenBank/DDBJ databases">
        <authorList>
            <person name="Corre E."/>
            <person name="Pelletier E."/>
            <person name="Niang G."/>
            <person name="Scheremetjew M."/>
            <person name="Finn R."/>
            <person name="Kale V."/>
            <person name="Holt S."/>
            <person name="Cochrane G."/>
            <person name="Meng A."/>
            <person name="Brown T."/>
            <person name="Cohen L."/>
        </authorList>
    </citation>
    <scope>NUCLEOTIDE SEQUENCE</scope>
    <source>
        <strain evidence="5">CCCM811</strain>
    </source>
</reference>
<keyword evidence="2" id="KW-0472">Membrane</keyword>
<dbReference type="GO" id="GO:0005778">
    <property type="term" value="C:peroxisomal membrane"/>
    <property type="evidence" value="ECO:0007669"/>
    <property type="project" value="UniProtKB-SubCell"/>
</dbReference>
<dbReference type="PANTHER" id="PTHR12652:SF50">
    <property type="entry name" value="PEROXIN 11"/>
    <property type="match status" value="1"/>
</dbReference>
<evidence type="ECO:0000256" key="2">
    <source>
        <dbReference type="ARBA" id="ARBA00023136"/>
    </source>
</evidence>
<proteinExistence type="predicted"/>
<accession>A0A6V3RPV3</accession>
<dbReference type="EMBL" id="HBIV01038786">
    <property type="protein sequence ID" value="CAE0675805.1"/>
    <property type="molecule type" value="Transcribed_RNA"/>
</dbReference>
<keyword evidence="3" id="KW-0576">Peroxisome</keyword>
<evidence type="ECO:0000256" key="1">
    <source>
        <dbReference type="ARBA" id="ARBA00022593"/>
    </source>
</evidence>
<sequence length="222" mass="24854">MRDNIHPGMLRIIQEALKTAKSYDKMSRFLQYGSAYLLVAIFSGPSETHSMLSKIKNTTGSCRRILRWGMFVSVGLDINQNPKTWREVCQMISDSSLALFYFVENIIYLAKVGLLKLPKDKMAALTWLSDFFWLFEVLPLVPKYAALLNECDAKTSDEKCGDITRAFFLNSFDTLVAAHDLGIQPGVSASTRHFLGTITSLFGLYSVYKAARKAAKAKIATS</sequence>
<evidence type="ECO:0000313" key="5">
    <source>
        <dbReference type="EMBL" id="CAE0675805.1"/>
    </source>
</evidence>
<evidence type="ECO:0000256" key="3">
    <source>
        <dbReference type="ARBA" id="ARBA00023140"/>
    </source>
</evidence>
<protein>
    <submittedName>
        <fullName evidence="5">Uncharacterized protein</fullName>
    </submittedName>
</protein>
<dbReference type="GO" id="GO:0016559">
    <property type="term" value="P:peroxisome fission"/>
    <property type="evidence" value="ECO:0007669"/>
    <property type="project" value="InterPro"/>
</dbReference>
<organism evidence="5">
    <name type="scientific">Lotharella globosa</name>
    <dbReference type="NCBI Taxonomy" id="91324"/>
    <lineage>
        <taxon>Eukaryota</taxon>
        <taxon>Sar</taxon>
        <taxon>Rhizaria</taxon>
        <taxon>Cercozoa</taxon>
        <taxon>Chlorarachniophyceae</taxon>
        <taxon>Lotharella</taxon>
    </lineage>
</organism>
<evidence type="ECO:0000256" key="4">
    <source>
        <dbReference type="ARBA" id="ARBA00046271"/>
    </source>
</evidence>
<dbReference type="InterPro" id="IPR008733">
    <property type="entry name" value="PEX11"/>
</dbReference>